<comment type="caution">
    <text evidence="1">The sequence shown here is derived from an EMBL/GenBank/DDBJ whole genome shotgun (WGS) entry which is preliminary data.</text>
</comment>
<organism evidence="1 2">
    <name type="scientific">Toxoplasma gondii FOU</name>
    <dbReference type="NCBI Taxonomy" id="943167"/>
    <lineage>
        <taxon>Eukaryota</taxon>
        <taxon>Sar</taxon>
        <taxon>Alveolata</taxon>
        <taxon>Apicomplexa</taxon>
        <taxon>Conoidasida</taxon>
        <taxon>Coccidia</taxon>
        <taxon>Eucoccidiorida</taxon>
        <taxon>Eimeriorina</taxon>
        <taxon>Sarcocystidae</taxon>
        <taxon>Toxoplasma</taxon>
    </lineage>
</organism>
<proteinExistence type="predicted"/>
<keyword evidence="1" id="KW-0808">Transferase</keyword>
<dbReference type="VEuPathDB" id="ToxoDB:TGFOU_235020A"/>
<dbReference type="AlphaFoldDB" id="A0A086JZZ0"/>
<feature type="non-terminal residue" evidence="1">
    <location>
        <position position="82"/>
    </location>
</feature>
<name>A0A086JZZ0_TOXGO</name>
<keyword evidence="1" id="KW-0012">Acyltransferase</keyword>
<evidence type="ECO:0000313" key="1">
    <source>
        <dbReference type="EMBL" id="KFG37708.1"/>
    </source>
</evidence>
<dbReference type="GO" id="GO:0061733">
    <property type="term" value="F:protein-lysine-acetyltransferase activity"/>
    <property type="evidence" value="ECO:0007669"/>
    <property type="project" value="UniProtKB-EC"/>
</dbReference>
<gene>
    <name evidence="1" type="ORF">TGFOU_235020A</name>
</gene>
<reference evidence="1 2" key="1">
    <citation type="submission" date="2014-07" db="EMBL/GenBank/DDBJ databases">
        <authorList>
            <person name="Sibley D."/>
            <person name="Venepally P."/>
            <person name="Karamycheva S."/>
            <person name="Hadjithomas M."/>
            <person name="Khan A."/>
            <person name="Brunk B."/>
            <person name="Roos D."/>
            <person name="Caler E."/>
            <person name="Lorenzi H."/>
        </authorList>
    </citation>
    <scope>NUCLEOTIDE SEQUENCE [LARGE SCALE GENOMIC DNA]</scope>
    <source>
        <strain evidence="1 2">FOU</strain>
    </source>
</reference>
<dbReference type="EMBL" id="AEYH02002552">
    <property type="protein sequence ID" value="KFG37708.1"/>
    <property type="molecule type" value="Genomic_DNA"/>
</dbReference>
<accession>A0A086JZZ0</accession>
<protein>
    <submittedName>
        <fullName evidence="1">Putative COPI protein</fullName>
        <ecNumber evidence="1">2.3.1.48</ecNumber>
    </submittedName>
</protein>
<dbReference type="Proteomes" id="UP000028838">
    <property type="component" value="Unassembled WGS sequence"/>
</dbReference>
<sequence>MGKEQPVASLHSGKAVVARGFEILQVNLRLLEEQQYQDGERLPVAYKELGQCEIFPQTISHHPNGRFIAVCGDGEYVIYTAQ</sequence>
<evidence type="ECO:0000313" key="2">
    <source>
        <dbReference type="Proteomes" id="UP000028838"/>
    </source>
</evidence>
<dbReference type="EC" id="2.3.1.48" evidence="1"/>